<reference evidence="2 3" key="1">
    <citation type="submission" date="2024-11" db="EMBL/GenBank/DDBJ databases">
        <title>Chromosome-level genome assembly of Eucalyptus globulus Labill. provides insights into its genome evolution.</title>
        <authorList>
            <person name="Li X."/>
        </authorList>
    </citation>
    <scope>NUCLEOTIDE SEQUENCE [LARGE SCALE GENOMIC DNA]</scope>
    <source>
        <strain evidence="2">CL2024</strain>
        <tissue evidence="2">Fresh tender leaves</tissue>
    </source>
</reference>
<evidence type="ECO:0000256" key="1">
    <source>
        <dbReference type="SAM" id="SignalP"/>
    </source>
</evidence>
<feature type="chain" id="PRO_5044747624" evidence="1">
    <location>
        <begin position="22"/>
        <end position="108"/>
    </location>
</feature>
<feature type="signal peptide" evidence="1">
    <location>
        <begin position="1"/>
        <end position="21"/>
    </location>
</feature>
<accession>A0ABD3L2L0</accession>
<keyword evidence="1" id="KW-0732">Signal</keyword>
<dbReference type="PANTHER" id="PTHR34836">
    <property type="entry name" value="OS06G0188250 PROTEIN"/>
    <property type="match status" value="1"/>
</dbReference>
<comment type="caution">
    <text evidence="2">The sequence shown here is derived from an EMBL/GenBank/DDBJ whole genome shotgun (WGS) entry which is preliminary data.</text>
</comment>
<dbReference type="EMBL" id="JBJKBG010000003">
    <property type="protein sequence ID" value="KAL3746135.1"/>
    <property type="molecule type" value="Genomic_DNA"/>
</dbReference>
<keyword evidence="3" id="KW-1185">Reference proteome</keyword>
<proteinExistence type="predicted"/>
<dbReference type="InterPro" id="IPR015683">
    <property type="entry name" value="Ionotropic_Glu_rcpt"/>
</dbReference>
<gene>
    <name evidence="2" type="ORF">ACJRO7_015139</name>
</gene>
<evidence type="ECO:0000313" key="2">
    <source>
        <dbReference type="EMBL" id="KAL3746135.1"/>
    </source>
</evidence>
<evidence type="ECO:0000313" key="3">
    <source>
        <dbReference type="Proteomes" id="UP001634007"/>
    </source>
</evidence>
<name>A0ABD3L2L0_EUCGL</name>
<protein>
    <submittedName>
        <fullName evidence="2">Uncharacterized protein</fullName>
    </submittedName>
</protein>
<dbReference type="Proteomes" id="UP001634007">
    <property type="component" value="Unassembled WGS sequence"/>
</dbReference>
<organism evidence="2 3">
    <name type="scientific">Eucalyptus globulus</name>
    <name type="common">Tasmanian blue gum</name>
    <dbReference type="NCBI Taxonomy" id="34317"/>
    <lineage>
        <taxon>Eukaryota</taxon>
        <taxon>Viridiplantae</taxon>
        <taxon>Streptophyta</taxon>
        <taxon>Embryophyta</taxon>
        <taxon>Tracheophyta</taxon>
        <taxon>Spermatophyta</taxon>
        <taxon>Magnoliopsida</taxon>
        <taxon>eudicotyledons</taxon>
        <taxon>Gunneridae</taxon>
        <taxon>Pentapetalae</taxon>
        <taxon>rosids</taxon>
        <taxon>malvids</taxon>
        <taxon>Myrtales</taxon>
        <taxon>Myrtaceae</taxon>
        <taxon>Myrtoideae</taxon>
        <taxon>Eucalypteae</taxon>
        <taxon>Eucalyptus</taxon>
    </lineage>
</organism>
<sequence>MEGQICYLILALICLLHQASSIETSGVPEENLAEEMIQVGLVSSKNSSVGKVESCLSMARSDFYGMHPDYCTRLSLLIRDPKDDVVDAASAGKYMRLCRLCWTYWTHT</sequence>
<dbReference type="PANTHER" id="PTHR34836:SF7">
    <property type="entry name" value="RECEPTOR LIGAND BINDING REGION DOMAIN-CONTAINING PROTEIN"/>
    <property type="match status" value="1"/>
</dbReference>
<dbReference type="AlphaFoldDB" id="A0ABD3L2L0"/>